<protein>
    <submittedName>
        <fullName evidence="2">Uncharacterized protein</fullName>
    </submittedName>
</protein>
<feature type="coiled-coil region" evidence="1">
    <location>
        <begin position="73"/>
        <end position="100"/>
    </location>
</feature>
<dbReference type="Proteomes" id="UP000003789">
    <property type="component" value="Unassembled WGS sequence"/>
</dbReference>
<proteinExistence type="predicted"/>
<dbReference type="AlphaFoldDB" id="Q1YWU0"/>
<organism evidence="2 3">
    <name type="scientific">Photobacterium profundum 3TCK</name>
    <dbReference type="NCBI Taxonomy" id="314280"/>
    <lineage>
        <taxon>Bacteria</taxon>
        <taxon>Pseudomonadati</taxon>
        <taxon>Pseudomonadota</taxon>
        <taxon>Gammaproteobacteria</taxon>
        <taxon>Vibrionales</taxon>
        <taxon>Vibrionaceae</taxon>
        <taxon>Photobacterium</taxon>
    </lineage>
</organism>
<keyword evidence="1" id="KW-0175">Coiled coil</keyword>
<reference evidence="2 3" key="1">
    <citation type="submission" date="2006-03" db="EMBL/GenBank/DDBJ databases">
        <authorList>
            <person name="Bartlett D.H."/>
            <person name="Valle G."/>
            <person name="Lauro F.M."/>
            <person name="Vezzi A."/>
            <person name="Simonato F."/>
            <person name="Eloe E."/>
            <person name="Vitulo N."/>
            <person name="Stratton T.K."/>
            <person name="D'angelo M."/>
            <person name="Ferriera S."/>
            <person name="Johnson J."/>
            <person name="Kravitz S."/>
            <person name="Beeson K."/>
            <person name="Sutton G."/>
            <person name="Rogers Y."/>
            <person name="Friedman R."/>
            <person name="Frazier M."/>
            <person name="Venter J.C."/>
        </authorList>
    </citation>
    <scope>NUCLEOTIDE SEQUENCE [LARGE SCALE GENOMIC DNA]</scope>
    <source>
        <strain evidence="2 3">3TCK</strain>
    </source>
</reference>
<sequence>MLCWFSGAHLIAGVRCYGGKMKLKNLDRQISMLCPTCGCKDFSFDEHDENGLVTCTQCERQLTRSDLLTENSELIAENQNEIAKEAKKQIEAEMKKMLKNAFKGSKNIKIR</sequence>
<evidence type="ECO:0000313" key="3">
    <source>
        <dbReference type="Proteomes" id="UP000003789"/>
    </source>
</evidence>
<dbReference type="EMBL" id="AAPH01000048">
    <property type="protein sequence ID" value="EAS40762.1"/>
    <property type="molecule type" value="Genomic_DNA"/>
</dbReference>
<accession>Q1YWU0</accession>
<evidence type="ECO:0000313" key="2">
    <source>
        <dbReference type="EMBL" id="EAS40762.1"/>
    </source>
</evidence>
<comment type="caution">
    <text evidence="2">The sequence shown here is derived from an EMBL/GenBank/DDBJ whole genome shotgun (WGS) entry which is preliminary data.</text>
</comment>
<gene>
    <name evidence="2" type="ORF">P3TCK_08748</name>
</gene>
<name>Q1YWU0_9GAMM</name>
<dbReference type="HOGENOM" id="CLU_179326_0_0_6"/>
<evidence type="ECO:0000256" key="1">
    <source>
        <dbReference type="SAM" id="Coils"/>
    </source>
</evidence>